<dbReference type="SMR" id="Q54AL1"/>
<evidence type="ECO:0000256" key="2">
    <source>
        <dbReference type="ARBA" id="ARBA00022695"/>
    </source>
</evidence>
<dbReference type="GO" id="GO:0004519">
    <property type="term" value="F:endonuclease activity"/>
    <property type="evidence" value="ECO:0007669"/>
    <property type="project" value="UniProtKB-KW"/>
</dbReference>
<name>Q54AL1_DICDI</name>
<proteinExistence type="predicted"/>
<accession>Q54AL1</accession>
<dbReference type="PANTHER" id="PTHR37984">
    <property type="entry name" value="PROTEIN CBG26694"/>
    <property type="match status" value="1"/>
</dbReference>
<evidence type="ECO:0000256" key="6">
    <source>
        <dbReference type="ARBA" id="ARBA00022918"/>
    </source>
</evidence>
<keyword evidence="2" id="KW-0548">Nucleotidyltransferase</keyword>
<dbReference type="VEuPathDB" id="AmoebaDB:DDB_G0294370"/>
<evidence type="ECO:0000313" key="9">
    <source>
        <dbReference type="EMBL" id="EAL60297.1"/>
    </source>
</evidence>
<evidence type="ECO:0000313" key="10">
    <source>
        <dbReference type="Proteomes" id="UP000002195"/>
    </source>
</evidence>
<dbReference type="GeneID" id="3385374"/>
<dbReference type="InterPro" id="IPR050951">
    <property type="entry name" value="Retrovirus_Pol_polyprotein"/>
</dbReference>
<dbReference type="GO" id="GO:0016787">
    <property type="term" value="F:hydrolase activity"/>
    <property type="evidence" value="ECO:0007669"/>
    <property type="project" value="UniProtKB-KW"/>
</dbReference>
<dbReference type="SUPFAM" id="SSF56672">
    <property type="entry name" value="DNA/RNA polymerases"/>
    <property type="match status" value="1"/>
</dbReference>
<reference evidence="9 10" key="1">
    <citation type="journal article" date="2005" name="Nature">
        <title>The genome of the social amoeba Dictyostelium discoideum.</title>
        <authorList>
            <consortium name="The Dictyostelium discoideum Sequencing Consortium"/>
            <person name="Eichinger L."/>
            <person name="Pachebat J.A."/>
            <person name="Glockner G."/>
            <person name="Rajandream M.A."/>
            <person name="Sucgang R."/>
            <person name="Berriman M."/>
            <person name="Song J."/>
            <person name="Olsen R."/>
            <person name="Szafranski K."/>
            <person name="Xu Q."/>
            <person name="Tunggal B."/>
            <person name="Kummerfeld S."/>
            <person name="Madera M."/>
            <person name="Konfortov B.A."/>
            <person name="Rivero F."/>
            <person name="Bankier A.T."/>
            <person name="Lehmann R."/>
            <person name="Hamlin N."/>
            <person name="Davies R."/>
            <person name="Gaudet P."/>
            <person name="Fey P."/>
            <person name="Pilcher K."/>
            <person name="Chen G."/>
            <person name="Saunders D."/>
            <person name="Sodergren E."/>
            <person name="Davis P."/>
            <person name="Kerhornou A."/>
            <person name="Nie X."/>
            <person name="Hall N."/>
            <person name="Anjard C."/>
            <person name="Hemphill L."/>
            <person name="Bason N."/>
            <person name="Farbrother P."/>
            <person name="Desany B."/>
            <person name="Just E."/>
            <person name="Morio T."/>
            <person name="Rost R."/>
            <person name="Churcher C."/>
            <person name="Cooper J."/>
            <person name="Haydock S."/>
            <person name="van Driessche N."/>
            <person name="Cronin A."/>
            <person name="Goodhead I."/>
            <person name="Muzny D."/>
            <person name="Mourier T."/>
            <person name="Pain A."/>
            <person name="Lu M."/>
            <person name="Harper D."/>
            <person name="Lindsay R."/>
            <person name="Hauser H."/>
            <person name="James K."/>
            <person name="Quiles M."/>
            <person name="Madan Babu M."/>
            <person name="Saito T."/>
            <person name="Buchrieser C."/>
            <person name="Wardroper A."/>
            <person name="Felder M."/>
            <person name="Thangavelu M."/>
            <person name="Johnson D."/>
            <person name="Knights A."/>
            <person name="Loulseged H."/>
            <person name="Mungall K."/>
            <person name="Oliver K."/>
            <person name="Price C."/>
            <person name="Quail M.A."/>
            <person name="Urushihara H."/>
            <person name="Hernandez J."/>
            <person name="Rabbinowitsch E."/>
            <person name="Steffen D."/>
            <person name="Sanders M."/>
            <person name="Ma J."/>
            <person name="Kohara Y."/>
            <person name="Sharp S."/>
            <person name="Simmonds M."/>
            <person name="Spiegler S."/>
            <person name="Tivey A."/>
            <person name="Sugano S."/>
            <person name="White B."/>
            <person name="Walker D."/>
            <person name="Woodward J."/>
            <person name="Winckler T."/>
            <person name="Tanaka Y."/>
            <person name="Shaulsky G."/>
            <person name="Schleicher M."/>
            <person name="Weinstock G."/>
            <person name="Rosenthal A."/>
            <person name="Cox E.C."/>
            <person name="Chisholm R.L."/>
            <person name="Gibbs R."/>
            <person name="Loomis W.F."/>
            <person name="Platzer M."/>
            <person name="Kay R.R."/>
            <person name="Williams J."/>
            <person name="Dear P.H."/>
            <person name="Noegel A.A."/>
            <person name="Barrell B."/>
            <person name="Kuspa A."/>
        </authorList>
    </citation>
    <scope>NUCLEOTIDE SEQUENCE [LARGE SCALE GENOMIC DNA]</scope>
    <source>
        <strain evidence="9 10">AX4</strain>
    </source>
</reference>
<evidence type="ECO:0008006" key="11">
    <source>
        <dbReference type="Google" id="ProtNLM"/>
    </source>
</evidence>
<evidence type="ECO:0000259" key="7">
    <source>
        <dbReference type="Pfam" id="PF17917"/>
    </source>
</evidence>
<dbReference type="PhylomeDB" id="Q54AL1"/>
<feature type="domain" description="Integrase zinc-binding" evidence="8">
    <location>
        <begin position="303"/>
        <end position="360"/>
    </location>
</feature>
<dbReference type="CDD" id="cd09274">
    <property type="entry name" value="RNase_HI_RT_Ty3"/>
    <property type="match status" value="1"/>
</dbReference>
<gene>
    <name evidence="9" type="ORF">DDB_G0294370</name>
</gene>
<keyword evidence="3" id="KW-0540">Nuclease</keyword>
<dbReference type="PANTHER" id="PTHR37984:SF5">
    <property type="entry name" value="PROTEIN NYNRIN-LIKE"/>
    <property type="match status" value="1"/>
</dbReference>
<dbReference type="RefSeq" id="XP_628710.1">
    <property type="nucleotide sequence ID" value="XM_628708.1"/>
</dbReference>
<dbReference type="dictyBase" id="DDB_G0294370"/>
<feature type="non-terminal residue" evidence="9">
    <location>
        <position position="1"/>
    </location>
</feature>
<dbReference type="STRING" id="44689.Q54AL1"/>
<keyword evidence="4" id="KW-0255">Endonuclease</keyword>
<dbReference type="FunFam" id="3.30.70.270:FF:000020">
    <property type="entry name" value="Transposon Tf2-6 polyprotein-like Protein"/>
    <property type="match status" value="1"/>
</dbReference>
<dbReference type="AlphaFoldDB" id="Q54AL1"/>
<dbReference type="eggNOG" id="KOG0017">
    <property type="taxonomic scope" value="Eukaryota"/>
</dbReference>
<dbReference type="InterPro" id="IPR043502">
    <property type="entry name" value="DNA/RNA_pol_sf"/>
</dbReference>
<evidence type="ECO:0000259" key="8">
    <source>
        <dbReference type="Pfam" id="PF17921"/>
    </source>
</evidence>
<dbReference type="HOGENOM" id="CLU_707124_0_0_1"/>
<evidence type="ECO:0000256" key="1">
    <source>
        <dbReference type="ARBA" id="ARBA00022679"/>
    </source>
</evidence>
<dbReference type="Gene3D" id="1.10.340.70">
    <property type="match status" value="1"/>
</dbReference>
<dbReference type="PaxDb" id="44689-DDB0220081"/>
<dbReference type="Pfam" id="PF17917">
    <property type="entry name" value="RT_RNaseH"/>
    <property type="match status" value="1"/>
</dbReference>
<dbReference type="InterPro" id="IPR041588">
    <property type="entry name" value="Integrase_H2C2"/>
</dbReference>
<dbReference type="GO" id="GO:0003964">
    <property type="term" value="F:RNA-directed DNA polymerase activity"/>
    <property type="evidence" value="ECO:0007669"/>
    <property type="project" value="UniProtKB-KW"/>
</dbReference>
<evidence type="ECO:0000256" key="5">
    <source>
        <dbReference type="ARBA" id="ARBA00022801"/>
    </source>
</evidence>
<dbReference type="Gene3D" id="3.30.70.270">
    <property type="match status" value="1"/>
</dbReference>
<organism evidence="9 10">
    <name type="scientific">Dictyostelium discoideum</name>
    <name type="common">Social amoeba</name>
    <dbReference type="NCBI Taxonomy" id="44689"/>
    <lineage>
        <taxon>Eukaryota</taxon>
        <taxon>Amoebozoa</taxon>
        <taxon>Evosea</taxon>
        <taxon>Eumycetozoa</taxon>
        <taxon>Dictyostelia</taxon>
        <taxon>Dictyosteliales</taxon>
        <taxon>Dictyosteliaceae</taxon>
        <taxon>Dictyostelium</taxon>
    </lineage>
</organism>
<dbReference type="InterPro" id="IPR041373">
    <property type="entry name" value="RT_RNaseH"/>
</dbReference>
<keyword evidence="6" id="KW-0695">RNA-directed DNA polymerase</keyword>
<feature type="domain" description="Reverse transcriptase RNase H-like" evidence="7">
    <location>
        <begin position="117"/>
        <end position="221"/>
    </location>
</feature>
<evidence type="ECO:0000256" key="3">
    <source>
        <dbReference type="ARBA" id="ARBA00022722"/>
    </source>
</evidence>
<sequence length="391" mass="45666">KLRKERVYLALNKAELFKDSVKFFGHVISRDGFKPVLDKVEAINNLPIPTTVTEIRSFLGSCNYLRRLIPNYSELTARLAALTGIRTTRITITDEIKEDIKRLKQAITSAPVIAKPDFTKSFDVYIDASDIGTGCVIMQDDGNGNIRPILYDSCRFNKFLRNYSTTDREFLALINVLDRHGYMLKDKKFRLFTDHLNLTYYEELKEPTKRIIRYLDKASEYKFEVIHVRGEDNNIADMLSRDGTFDSTWEPEFIDKINKEYVEFETKESEWFDTFKSRQDVVNVDGLWYLIDAKTGSKRLLLVDKETINLILEEAHSTIYSGHSSKNKMVDKLRYNYYFPKFINQIKRFAESCTECQKNRIERAKSGFLNPLPIPSRPWIDISMDFLNLPK</sequence>
<dbReference type="KEGG" id="ddi:DDB_G0294370"/>
<dbReference type="InParanoid" id="Q54AL1"/>
<keyword evidence="10" id="KW-1185">Reference proteome</keyword>
<dbReference type="OMA" id="NCHRISP"/>
<dbReference type="Pfam" id="PF17921">
    <property type="entry name" value="Integrase_H2C2"/>
    <property type="match status" value="1"/>
</dbReference>
<dbReference type="InterPro" id="IPR043128">
    <property type="entry name" value="Rev_trsase/Diguanyl_cyclase"/>
</dbReference>
<evidence type="ECO:0000256" key="4">
    <source>
        <dbReference type="ARBA" id="ARBA00022759"/>
    </source>
</evidence>
<comment type="caution">
    <text evidence="9">The sequence shown here is derived from an EMBL/GenBank/DDBJ whole genome shotgun (WGS) entry which is preliminary data.</text>
</comment>
<keyword evidence="1" id="KW-0808">Transferase</keyword>
<protein>
    <recommendedName>
        <fullName evidence="11">Polyprotein</fullName>
    </recommendedName>
</protein>
<keyword evidence="5" id="KW-0378">Hydrolase</keyword>
<dbReference type="EMBL" id="AAFI02000258">
    <property type="protein sequence ID" value="EAL60297.1"/>
    <property type="molecule type" value="Genomic_DNA"/>
</dbReference>
<dbReference type="Proteomes" id="UP000002195">
    <property type="component" value="Unassembled WGS sequence"/>
</dbReference>